<dbReference type="Proteomes" id="UP000799537">
    <property type="component" value="Unassembled WGS sequence"/>
</dbReference>
<sequence length="215" mass="23774">MVDTGSELLEQPSILTIESERLQLKTIQMSDLQEVMPIITDMEVMKWTTQGPPANLEQAERWLSARTLGPDVFNFVMRERTADGVGTDIVGIMGSFHVPKCGYLIRTDRAGKGYATEALKAFLPAYFERVPPASEGGTGADFIEGYVDVENKASQRVLEKAGFTLCESLPGEIENLMGLRDVLLYRCPRPGRTLEELGLMPNPKALEDPPEPSIQ</sequence>
<dbReference type="InterPro" id="IPR016181">
    <property type="entry name" value="Acyl_CoA_acyltransferase"/>
</dbReference>
<dbReference type="PROSITE" id="PS51186">
    <property type="entry name" value="GNAT"/>
    <property type="match status" value="1"/>
</dbReference>
<dbReference type="SUPFAM" id="SSF55729">
    <property type="entry name" value="Acyl-CoA N-acyltransferases (Nat)"/>
    <property type="match status" value="1"/>
</dbReference>
<gene>
    <name evidence="2" type="ORF">M409DRAFT_62027</name>
</gene>
<dbReference type="Gene3D" id="3.40.630.30">
    <property type="match status" value="1"/>
</dbReference>
<organism evidence="2 3">
    <name type="scientific">Zasmidium cellare ATCC 36951</name>
    <dbReference type="NCBI Taxonomy" id="1080233"/>
    <lineage>
        <taxon>Eukaryota</taxon>
        <taxon>Fungi</taxon>
        <taxon>Dikarya</taxon>
        <taxon>Ascomycota</taxon>
        <taxon>Pezizomycotina</taxon>
        <taxon>Dothideomycetes</taxon>
        <taxon>Dothideomycetidae</taxon>
        <taxon>Mycosphaerellales</taxon>
        <taxon>Mycosphaerellaceae</taxon>
        <taxon>Zasmidium</taxon>
    </lineage>
</organism>
<reference evidence="2" key="1">
    <citation type="journal article" date="2020" name="Stud. Mycol.">
        <title>101 Dothideomycetes genomes: a test case for predicting lifestyles and emergence of pathogens.</title>
        <authorList>
            <person name="Haridas S."/>
            <person name="Albert R."/>
            <person name="Binder M."/>
            <person name="Bloem J."/>
            <person name="Labutti K."/>
            <person name="Salamov A."/>
            <person name="Andreopoulos B."/>
            <person name="Baker S."/>
            <person name="Barry K."/>
            <person name="Bills G."/>
            <person name="Bluhm B."/>
            <person name="Cannon C."/>
            <person name="Castanera R."/>
            <person name="Culley D."/>
            <person name="Daum C."/>
            <person name="Ezra D."/>
            <person name="Gonzalez J."/>
            <person name="Henrissat B."/>
            <person name="Kuo A."/>
            <person name="Liang C."/>
            <person name="Lipzen A."/>
            <person name="Lutzoni F."/>
            <person name="Magnuson J."/>
            <person name="Mondo S."/>
            <person name="Nolan M."/>
            <person name="Ohm R."/>
            <person name="Pangilinan J."/>
            <person name="Park H.-J."/>
            <person name="Ramirez L."/>
            <person name="Alfaro M."/>
            <person name="Sun H."/>
            <person name="Tritt A."/>
            <person name="Yoshinaga Y."/>
            <person name="Zwiers L.-H."/>
            <person name="Turgeon B."/>
            <person name="Goodwin S."/>
            <person name="Spatafora J."/>
            <person name="Crous P."/>
            <person name="Grigoriev I."/>
        </authorList>
    </citation>
    <scope>NUCLEOTIDE SEQUENCE</scope>
    <source>
        <strain evidence="2">ATCC 36951</strain>
    </source>
</reference>
<dbReference type="AlphaFoldDB" id="A0A6A6D5W6"/>
<dbReference type="RefSeq" id="XP_033674649.1">
    <property type="nucleotide sequence ID" value="XM_033814985.1"/>
</dbReference>
<proteinExistence type="predicted"/>
<keyword evidence="3" id="KW-1185">Reference proteome</keyword>
<evidence type="ECO:0000313" key="3">
    <source>
        <dbReference type="Proteomes" id="UP000799537"/>
    </source>
</evidence>
<dbReference type="EMBL" id="ML993579">
    <property type="protein sequence ID" value="KAF2173760.1"/>
    <property type="molecule type" value="Genomic_DNA"/>
</dbReference>
<dbReference type="OrthoDB" id="4072826at2759"/>
<dbReference type="InterPro" id="IPR000182">
    <property type="entry name" value="GNAT_dom"/>
</dbReference>
<protein>
    <recommendedName>
        <fullName evidence="1">N-acetyltransferase domain-containing protein</fullName>
    </recommendedName>
</protein>
<name>A0A6A6D5W6_ZASCE</name>
<evidence type="ECO:0000259" key="1">
    <source>
        <dbReference type="PROSITE" id="PS51186"/>
    </source>
</evidence>
<accession>A0A6A6D5W6</accession>
<dbReference type="PANTHER" id="PTHR43792">
    <property type="entry name" value="GNAT FAMILY, PUTATIVE (AFU_ORTHOLOGUE AFUA_3G00765)-RELATED-RELATED"/>
    <property type="match status" value="1"/>
</dbReference>
<feature type="domain" description="N-acetyltransferase" evidence="1">
    <location>
        <begin position="22"/>
        <end position="190"/>
    </location>
</feature>
<evidence type="ECO:0000313" key="2">
    <source>
        <dbReference type="EMBL" id="KAF2173760.1"/>
    </source>
</evidence>
<dbReference type="GeneID" id="54568257"/>
<dbReference type="GO" id="GO:0016747">
    <property type="term" value="F:acyltransferase activity, transferring groups other than amino-acyl groups"/>
    <property type="evidence" value="ECO:0007669"/>
    <property type="project" value="InterPro"/>
</dbReference>
<dbReference type="PANTHER" id="PTHR43792:SF1">
    <property type="entry name" value="N-ACETYLTRANSFERASE DOMAIN-CONTAINING PROTEIN"/>
    <property type="match status" value="1"/>
</dbReference>
<dbReference type="InterPro" id="IPR051531">
    <property type="entry name" value="N-acetyltransferase"/>
</dbReference>
<dbReference type="Pfam" id="PF13302">
    <property type="entry name" value="Acetyltransf_3"/>
    <property type="match status" value="1"/>
</dbReference>